<gene>
    <name evidence="1" type="ORF">PRZ48_012811</name>
</gene>
<sequence>MPAMQARSSGMCVLQRKTSGKKVQLELAKSAVHAETVPALPSPSVWRSQMFSIFIEAYFPTLRGGVTPSGWLLKFPNTQDSSTLFPLALDVLCLSHLGKMDPQMRKPAFSAYAKMVATLRRSLQLSDQKFSAIDHRMVAASMIALALLDAPDKSTQADWVMHWDAAYRFASARGPSYFDIKDPLTEALLRELFQGSLFLSLARHSDIRCNFIARAVFEWKVKGFATQNGTIEVADASEDSDSQVAMLHHVSISSLSRFALRHLATFDYPSHFPAAHPPCRRAQHDDSYPDVDLCEDAVNAQQCQVQGSTNCTASQVQSITNTIKSYNASTTFNVPVNNTYYVAANEDCKLAIDNYDENSGATISIGAVRGSVDDIVKSCSSNKHDFSGLVDLYGVPITVE</sequence>
<evidence type="ECO:0000313" key="1">
    <source>
        <dbReference type="EMBL" id="KAK4496827.1"/>
    </source>
</evidence>
<dbReference type="Proteomes" id="UP001305779">
    <property type="component" value="Unassembled WGS sequence"/>
</dbReference>
<accession>A0ABR0E5X7</accession>
<comment type="caution">
    <text evidence="1">The sequence shown here is derived from an EMBL/GenBank/DDBJ whole genome shotgun (WGS) entry which is preliminary data.</text>
</comment>
<reference evidence="1 2" key="1">
    <citation type="journal article" date="2023" name="G3 (Bethesda)">
        <title>A chromosome-level genome assembly of Zasmidium syzygii isolated from banana leaves.</title>
        <authorList>
            <person name="van Westerhoven A.C."/>
            <person name="Mehrabi R."/>
            <person name="Talebi R."/>
            <person name="Steentjes M.B.F."/>
            <person name="Corcolon B."/>
            <person name="Chong P.A."/>
            <person name="Kema G.H.J."/>
            <person name="Seidl M.F."/>
        </authorList>
    </citation>
    <scope>NUCLEOTIDE SEQUENCE [LARGE SCALE GENOMIC DNA]</scope>
    <source>
        <strain evidence="1 2">P124</strain>
    </source>
</reference>
<keyword evidence="2" id="KW-1185">Reference proteome</keyword>
<dbReference type="EMBL" id="JAXOVC010000010">
    <property type="protein sequence ID" value="KAK4496827.1"/>
    <property type="molecule type" value="Genomic_DNA"/>
</dbReference>
<proteinExistence type="predicted"/>
<evidence type="ECO:0008006" key="3">
    <source>
        <dbReference type="Google" id="ProtNLM"/>
    </source>
</evidence>
<protein>
    <recommendedName>
        <fullName evidence="3">Cyclin N-terminal domain-containing protein</fullName>
    </recommendedName>
</protein>
<name>A0ABR0E5X7_ZASCE</name>
<evidence type="ECO:0000313" key="2">
    <source>
        <dbReference type="Proteomes" id="UP001305779"/>
    </source>
</evidence>
<organism evidence="1 2">
    <name type="scientific">Zasmidium cellare</name>
    <name type="common">Wine cellar mold</name>
    <name type="synonym">Racodium cellare</name>
    <dbReference type="NCBI Taxonomy" id="395010"/>
    <lineage>
        <taxon>Eukaryota</taxon>
        <taxon>Fungi</taxon>
        <taxon>Dikarya</taxon>
        <taxon>Ascomycota</taxon>
        <taxon>Pezizomycotina</taxon>
        <taxon>Dothideomycetes</taxon>
        <taxon>Dothideomycetidae</taxon>
        <taxon>Mycosphaerellales</taxon>
        <taxon>Mycosphaerellaceae</taxon>
        <taxon>Zasmidium</taxon>
    </lineage>
</organism>